<dbReference type="AlphaFoldDB" id="A0A0F8XYZ0"/>
<comment type="caution">
    <text evidence="2">The sequence shown here is derived from an EMBL/GenBank/DDBJ whole genome shotgun (WGS) entry which is preliminary data.</text>
</comment>
<proteinExistence type="predicted"/>
<feature type="transmembrane region" description="Helical" evidence="1">
    <location>
        <begin position="46"/>
        <end position="63"/>
    </location>
</feature>
<evidence type="ECO:0000313" key="2">
    <source>
        <dbReference type="EMBL" id="KKK74238.1"/>
    </source>
</evidence>
<gene>
    <name evidence="2" type="ORF">LCGC14_2885730</name>
</gene>
<protein>
    <submittedName>
        <fullName evidence="2">Uncharacterized protein</fullName>
    </submittedName>
</protein>
<evidence type="ECO:0000256" key="1">
    <source>
        <dbReference type="SAM" id="Phobius"/>
    </source>
</evidence>
<keyword evidence="1" id="KW-0812">Transmembrane</keyword>
<keyword evidence="1" id="KW-0472">Membrane</keyword>
<accession>A0A0F8XYZ0</accession>
<organism evidence="2">
    <name type="scientific">marine sediment metagenome</name>
    <dbReference type="NCBI Taxonomy" id="412755"/>
    <lineage>
        <taxon>unclassified sequences</taxon>
        <taxon>metagenomes</taxon>
        <taxon>ecological metagenomes</taxon>
    </lineage>
</organism>
<keyword evidence="1" id="KW-1133">Transmembrane helix</keyword>
<feature type="transmembrane region" description="Helical" evidence="1">
    <location>
        <begin position="23"/>
        <end position="40"/>
    </location>
</feature>
<dbReference type="EMBL" id="LAZR01056414">
    <property type="protein sequence ID" value="KKK74238.1"/>
    <property type="molecule type" value="Genomic_DNA"/>
</dbReference>
<sequence length="73" mass="8309">ALIVVLSVLAIAGVTSKRRSRRFIGCIVGLVSEVFWFLSAYSNRQWGIVILVGIYTVFYMRGVRNNWKEEQNG</sequence>
<name>A0A0F8XYZ0_9ZZZZ</name>
<reference evidence="2" key="1">
    <citation type="journal article" date="2015" name="Nature">
        <title>Complex archaea that bridge the gap between prokaryotes and eukaryotes.</title>
        <authorList>
            <person name="Spang A."/>
            <person name="Saw J.H."/>
            <person name="Jorgensen S.L."/>
            <person name="Zaremba-Niedzwiedzka K."/>
            <person name="Martijn J."/>
            <person name="Lind A.E."/>
            <person name="van Eijk R."/>
            <person name="Schleper C."/>
            <person name="Guy L."/>
            <person name="Ettema T.J."/>
        </authorList>
    </citation>
    <scope>NUCLEOTIDE SEQUENCE</scope>
</reference>
<feature type="non-terminal residue" evidence="2">
    <location>
        <position position="1"/>
    </location>
</feature>